<dbReference type="PROSITE" id="PS00122">
    <property type="entry name" value="CARBOXYLESTERASE_B_1"/>
    <property type="match status" value="1"/>
</dbReference>
<dbReference type="EMBL" id="MU855645">
    <property type="protein sequence ID" value="KAK3900699.1"/>
    <property type="molecule type" value="Genomic_DNA"/>
</dbReference>
<evidence type="ECO:0000313" key="6">
    <source>
        <dbReference type="Proteomes" id="UP001303889"/>
    </source>
</evidence>
<evidence type="ECO:0000256" key="2">
    <source>
        <dbReference type="ARBA" id="ARBA00022801"/>
    </source>
</evidence>
<evidence type="ECO:0000256" key="3">
    <source>
        <dbReference type="SAM" id="SignalP"/>
    </source>
</evidence>
<protein>
    <recommendedName>
        <fullName evidence="4">Carboxylesterase type B domain-containing protein</fullName>
    </recommendedName>
</protein>
<dbReference type="PANTHER" id="PTHR43142:SF3">
    <property type="entry name" value="PUTATIVE (AFU_ORTHOLOGUE AFUA_3G09070)-RELATED"/>
    <property type="match status" value="1"/>
</dbReference>
<name>A0AAN6MHJ2_9PEZI</name>
<comment type="caution">
    <text evidence="5">The sequence shown here is derived from an EMBL/GenBank/DDBJ whole genome shotgun (WGS) entry which is preliminary data.</text>
</comment>
<dbReference type="GO" id="GO:0016787">
    <property type="term" value="F:hydrolase activity"/>
    <property type="evidence" value="ECO:0007669"/>
    <property type="project" value="UniProtKB-KW"/>
</dbReference>
<keyword evidence="2" id="KW-0378">Hydrolase</keyword>
<dbReference type="Proteomes" id="UP001303889">
    <property type="component" value="Unassembled WGS sequence"/>
</dbReference>
<feature type="chain" id="PRO_5042987389" description="Carboxylesterase type B domain-containing protein" evidence="3">
    <location>
        <begin position="26"/>
        <end position="714"/>
    </location>
</feature>
<comment type="similarity">
    <text evidence="1">Belongs to the type-B carboxylesterase/lipase family.</text>
</comment>
<evidence type="ECO:0000259" key="4">
    <source>
        <dbReference type="Pfam" id="PF00135"/>
    </source>
</evidence>
<evidence type="ECO:0000313" key="5">
    <source>
        <dbReference type="EMBL" id="KAK3900699.1"/>
    </source>
</evidence>
<dbReference type="InterPro" id="IPR002018">
    <property type="entry name" value="CarbesteraseB"/>
</dbReference>
<feature type="signal peptide" evidence="3">
    <location>
        <begin position="1"/>
        <end position="25"/>
    </location>
</feature>
<keyword evidence="6" id="KW-1185">Reference proteome</keyword>
<dbReference type="InterPro" id="IPR029058">
    <property type="entry name" value="AB_hydrolase_fold"/>
</dbReference>
<dbReference type="SUPFAM" id="SSF53474">
    <property type="entry name" value="alpha/beta-Hydrolases"/>
    <property type="match status" value="1"/>
</dbReference>
<accession>A0AAN6MHJ2</accession>
<sequence length="714" mass="76663">MGLLGSLPALPAVIAVFTSGGAVEGLYTGGGLTVLSRNDLDAAQSDGSAANLIDQPSPFESGRKSCAGLGEDPWSPEKADFKLTLSKSLGYREYQRFAPKGQLYWIAKAKDCSCRAIDAEGKIQRVDCGKKLPILCTQGAPVSTSSSQNTSAVWRAQQFVGNKLLTGYRDYHVWKFQGIRYADTPERFTYANVASFEGSGEVDATTAGTPCPQPVGEVQSGTSEDCLFANVWTPYLPRPRDSDKSKLRPVMVYFHGGGFATGSGNNPNTDGTNLASRGDLVVVTVNYRLGSLGFLNFNDGIHDGNYMISDLVAALEWVKKYIKYFGGDPDNVTIFGESAGAEAVHVLLGVVKAKGLFHNAGIQSSPDGWPANGQMISPPYYASLERNYESTTKTVLDQAGCLNATDDEIACLSKLSGLELVNLPLNAVDLVMDGTYLSNHGLVVNNSAASLATDVTVLMGVNRDELGVYIAPAYYPPSGVNFTTYLDLLGSLAFGAPPGFSALLGLTSPTALQRFPELSPALFDGTATPAQVLNGTVRLATDWLFSCNTFATAYSASTHGAFRRTFFFQFNRTYSPREYTQPWCDAPATADRPHGDPSGDYFRCHGGEQLVVFGNEARAGLPDRDGLDVAFMRLVVDYWAAFARKGDPNPDKGWLEARGYQGTLEEVQRAGQWDAVDAGKPTMRLLQWGGKQVPLGAGHVCNGLGAPLNVFEAR</sequence>
<dbReference type="Pfam" id="PF00135">
    <property type="entry name" value="COesterase"/>
    <property type="match status" value="1"/>
</dbReference>
<dbReference type="Gene3D" id="3.40.50.1820">
    <property type="entry name" value="alpha/beta hydrolase"/>
    <property type="match status" value="1"/>
</dbReference>
<evidence type="ECO:0000256" key="1">
    <source>
        <dbReference type="ARBA" id="ARBA00005964"/>
    </source>
</evidence>
<gene>
    <name evidence="5" type="ORF">C8A05DRAFT_17017</name>
</gene>
<keyword evidence="3" id="KW-0732">Signal</keyword>
<organism evidence="5 6">
    <name type="scientific">Staphylotrichum tortipilum</name>
    <dbReference type="NCBI Taxonomy" id="2831512"/>
    <lineage>
        <taxon>Eukaryota</taxon>
        <taxon>Fungi</taxon>
        <taxon>Dikarya</taxon>
        <taxon>Ascomycota</taxon>
        <taxon>Pezizomycotina</taxon>
        <taxon>Sordariomycetes</taxon>
        <taxon>Sordariomycetidae</taxon>
        <taxon>Sordariales</taxon>
        <taxon>Chaetomiaceae</taxon>
        <taxon>Staphylotrichum</taxon>
    </lineage>
</organism>
<dbReference type="AlphaFoldDB" id="A0AAN6MHJ2"/>
<proteinExistence type="inferred from homology"/>
<dbReference type="InterPro" id="IPR019826">
    <property type="entry name" value="Carboxylesterase_B_AS"/>
</dbReference>
<dbReference type="PANTHER" id="PTHR43142">
    <property type="entry name" value="CARBOXYLIC ESTER HYDROLASE"/>
    <property type="match status" value="1"/>
</dbReference>
<reference evidence="5" key="1">
    <citation type="journal article" date="2023" name="Mol. Phylogenet. Evol.">
        <title>Genome-scale phylogeny and comparative genomics of the fungal order Sordariales.</title>
        <authorList>
            <person name="Hensen N."/>
            <person name="Bonometti L."/>
            <person name="Westerberg I."/>
            <person name="Brannstrom I.O."/>
            <person name="Guillou S."/>
            <person name="Cros-Aarteil S."/>
            <person name="Calhoun S."/>
            <person name="Haridas S."/>
            <person name="Kuo A."/>
            <person name="Mondo S."/>
            <person name="Pangilinan J."/>
            <person name="Riley R."/>
            <person name="LaButti K."/>
            <person name="Andreopoulos B."/>
            <person name="Lipzen A."/>
            <person name="Chen C."/>
            <person name="Yan M."/>
            <person name="Daum C."/>
            <person name="Ng V."/>
            <person name="Clum A."/>
            <person name="Steindorff A."/>
            <person name="Ohm R.A."/>
            <person name="Martin F."/>
            <person name="Silar P."/>
            <person name="Natvig D.O."/>
            <person name="Lalanne C."/>
            <person name="Gautier V."/>
            <person name="Ament-Velasquez S.L."/>
            <person name="Kruys A."/>
            <person name="Hutchinson M.I."/>
            <person name="Powell A.J."/>
            <person name="Barry K."/>
            <person name="Miller A.N."/>
            <person name="Grigoriev I.V."/>
            <person name="Debuchy R."/>
            <person name="Gladieux P."/>
            <person name="Hiltunen Thoren M."/>
            <person name="Johannesson H."/>
        </authorList>
    </citation>
    <scope>NUCLEOTIDE SEQUENCE</scope>
    <source>
        <strain evidence="5">CBS 103.79</strain>
    </source>
</reference>
<reference evidence="5" key="2">
    <citation type="submission" date="2023-05" db="EMBL/GenBank/DDBJ databases">
        <authorList>
            <consortium name="Lawrence Berkeley National Laboratory"/>
            <person name="Steindorff A."/>
            <person name="Hensen N."/>
            <person name="Bonometti L."/>
            <person name="Westerberg I."/>
            <person name="Brannstrom I.O."/>
            <person name="Guillou S."/>
            <person name="Cros-Aarteil S."/>
            <person name="Calhoun S."/>
            <person name="Haridas S."/>
            <person name="Kuo A."/>
            <person name="Mondo S."/>
            <person name="Pangilinan J."/>
            <person name="Riley R."/>
            <person name="Labutti K."/>
            <person name="Andreopoulos B."/>
            <person name="Lipzen A."/>
            <person name="Chen C."/>
            <person name="Yanf M."/>
            <person name="Daum C."/>
            <person name="Ng V."/>
            <person name="Clum A."/>
            <person name="Ohm R."/>
            <person name="Martin F."/>
            <person name="Silar P."/>
            <person name="Natvig D."/>
            <person name="Lalanne C."/>
            <person name="Gautier V."/>
            <person name="Ament-Velasquez S.L."/>
            <person name="Kruys A."/>
            <person name="Hutchinson M.I."/>
            <person name="Powell A.J."/>
            <person name="Barry K."/>
            <person name="Miller A.N."/>
            <person name="Grigoriev I.V."/>
            <person name="Debuchy R."/>
            <person name="Gladieux P."/>
            <person name="Thoren M.H."/>
            <person name="Johannesson H."/>
        </authorList>
    </citation>
    <scope>NUCLEOTIDE SEQUENCE</scope>
    <source>
        <strain evidence="5">CBS 103.79</strain>
    </source>
</reference>
<feature type="domain" description="Carboxylesterase type B" evidence="4">
    <location>
        <begin position="161"/>
        <end position="657"/>
    </location>
</feature>